<dbReference type="EMBL" id="DVIQ01000003">
    <property type="protein sequence ID" value="HIS30016.1"/>
    <property type="molecule type" value="Genomic_DNA"/>
</dbReference>
<dbReference type="InterPro" id="IPR025377">
    <property type="entry name" value="DUF4367"/>
</dbReference>
<dbReference type="Proteomes" id="UP000823935">
    <property type="component" value="Unassembled WGS sequence"/>
</dbReference>
<protein>
    <submittedName>
        <fullName evidence="3">DUF4367 domain-containing protein</fullName>
    </submittedName>
</protein>
<accession>A0A9D1JID7</accession>
<evidence type="ECO:0000313" key="4">
    <source>
        <dbReference type="Proteomes" id="UP000823935"/>
    </source>
</evidence>
<dbReference type="Pfam" id="PF14285">
    <property type="entry name" value="DUF4367"/>
    <property type="match status" value="1"/>
</dbReference>
<organism evidence="3 4">
    <name type="scientific">Candidatus Limivivens intestinipullorum</name>
    <dbReference type="NCBI Taxonomy" id="2840858"/>
    <lineage>
        <taxon>Bacteria</taxon>
        <taxon>Bacillati</taxon>
        <taxon>Bacillota</taxon>
        <taxon>Clostridia</taxon>
        <taxon>Lachnospirales</taxon>
        <taxon>Lachnospiraceae</taxon>
        <taxon>Lachnospiraceae incertae sedis</taxon>
        <taxon>Candidatus Limivivens</taxon>
    </lineage>
</organism>
<sequence length="312" mass="35904">MGGEMKNKHGKISNMEVTDEMVSNPEMDRKLRESLKEEADKIAEELENNPELQDIKAPDDMYDKIVEKLKDQGIWEEPSQTDVYELLSEKDREALKMGQKMQVKRAKREKCRKKLGRIGRSKASMTVLVIVASLLAVGCGSEASRAYVQRMWSLVVDGQLTIGIDGREDNIRSLTTEEEKIYSQIRENIGMAPIMWTYSPDSMVLEEYKISEKSNTCVILYEINGKPMTVQMNRHGQVDSTVTKFDGEIIKTARIESADLEVTIWQLRNWEKGKSYVTQFEFNNGYYTITGEIDDETFTKMIQSIKFYEKDV</sequence>
<dbReference type="AlphaFoldDB" id="A0A9D1JID7"/>
<feature type="domain" description="DUF4367" evidence="2">
    <location>
        <begin position="197"/>
        <end position="305"/>
    </location>
</feature>
<feature type="region of interest" description="Disordered" evidence="1">
    <location>
        <begin position="1"/>
        <end position="26"/>
    </location>
</feature>
<proteinExistence type="predicted"/>
<comment type="caution">
    <text evidence="3">The sequence shown here is derived from an EMBL/GenBank/DDBJ whole genome shotgun (WGS) entry which is preliminary data.</text>
</comment>
<name>A0A9D1JID7_9FIRM</name>
<evidence type="ECO:0000313" key="3">
    <source>
        <dbReference type="EMBL" id="HIS30016.1"/>
    </source>
</evidence>
<evidence type="ECO:0000256" key="1">
    <source>
        <dbReference type="SAM" id="MobiDB-lite"/>
    </source>
</evidence>
<evidence type="ECO:0000259" key="2">
    <source>
        <dbReference type="Pfam" id="PF14285"/>
    </source>
</evidence>
<reference evidence="3" key="1">
    <citation type="submission" date="2020-10" db="EMBL/GenBank/DDBJ databases">
        <authorList>
            <person name="Gilroy R."/>
        </authorList>
    </citation>
    <scope>NUCLEOTIDE SEQUENCE</scope>
    <source>
        <strain evidence="3">CHK190-19873</strain>
    </source>
</reference>
<reference evidence="3" key="2">
    <citation type="journal article" date="2021" name="PeerJ">
        <title>Extensive microbial diversity within the chicken gut microbiome revealed by metagenomics and culture.</title>
        <authorList>
            <person name="Gilroy R."/>
            <person name="Ravi A."/>
            <person name="Getino M."/>
            <person name="Pursley I."/>
            <person name="Horton D.L."/>
            <person name="Alikhan N.F."/>
            <person name="Baker D."/>
            <person name="Gharbi K."/>
            <person name="Hall N."/>
            <person name="Watson M."/>
            <person name="Adriaenssens E.M."/>
            <person name="Foster-Nyarko E."/>
            <person name="Jarju S."/>
            <person name="Secka A."/>
            <person name="Antonio M."/>
            <person name="Oren A."/>
            <person name="Chaudhuri R.R."/>
            <person name="La Ragione R."/>
            <person name="Hildebrand F."/>
            <person name="Pallen M.J."/>
        </authorList>
    </citation>
    <scope>NUCLEOTIDE SEQUENCE</scope>
    <source>
        <strain evidence="3">CHK190-19873</strain>
    </source>
</reference>
<gene>
    <name evidence="3" type="ORF">IAB44_00465</name>
</gene>